<evidence type="ECO:0000256" key="4">
    <source>
        <dbReference type="ARBA" id="ARBA00022989"/>
    </source>
</evidence>
<name>A0A8H7VK77_9FUNG</name>
<reference evidence="8 9" key="1">
    <citation type="submission" date="2020-12" db="EMBL/GenBank/DDBJ databases">
        <title>Metabolic potential, ecology and presence of endohyphal bacteria is reflected in genomic diversity of Mucoromycotina.</title>
        <authorList>
            <person name="Muszewska A."/>
            <person name="Okrasinska A."/>
            <person name="Steczkiewicz K."/>
            <person name="Drgas O."/>
            <person name="Orlowska M."/>
            <person name="Perlinska-Lenart U."/>
            <person name="Aleksandrzak-Piekarczyk T."/>
            <person name="Szatraj K."/>
            <person name="Zielenkiewicz U."/>
            <person name="Pilsyk S."/>
            <person name="Malc E."/>
            <person name="Mieczkowski P."/>
            <person name="Kruszewska J.S."/>
            <person name="Biernat P."/>
            <person name="Pawlowska J."/>
        </authorList>
    </citation>
    <scope>NUCLEOTIDE SEQUENCE [LARGE SCALE GENOMIC DNA]</scope>
    <source>
        <strain evidence="8 9">CBS 142.35</strain>
    </source>
</reference>
<keyword evidence="9" id="KW-1185">Reference proteome</keyword>
<evidence type="ECO:0000256" key="5">
    <source>
        <dbReference type="ARBA" id="ARBA00023136"/>
    </source>
</evidence>
<evidence type="ECO:0000256" key="6">
    <source>
        <dbReference type="SAM" id="MobiDB-lite"/>
    </source>
</evidence>
<feature type="transmembrane region" description="Helical" evidence="7">
    <location>
        <begin position="237"/>
        <end position="254"/>
    </location>
</feature>
<evidence type="ECO:0000313" key="9">
    <source>
        <dbReference type="Proteomes" id="UP000646827"/>
    </source>
</evidence>
<dbReference type="PANTHER" id="PTHR45649:SF26">
    <property type="entry name" value="OS04G0435100 PROTEIN"/>
    <property type="match status" value="1"/>
</dbReference>
<feature type="transmembrane region" description="Helical" evidence="7">
    <location>
        <begin position="275"/>
        <end position="295"/>
    </location>
</feature>
<feature type="transmembrane region" description="Helical" evidence="7">
    <location>
        <begin position="472"/>
        <end position="492"/>
    </location>
</feature>
<dbReference type="PANTHER" id="PTHR45649">
    <property type="entry name" value="AMINO-ACID PERMEASE BAT1"/>
    <property type="match status" value="1"/>
</dbReference>
<dbReference type="OrthoDB" id="10054429at2759"/>
<feature type="transmembrane region" description="Helical" evidence="7">
    <location>
        <begin position="41"/>
        <end position="65"/>
    </location>
</feature>
<comment type="caution">
    <text evidence="8">The sequence shown here is derived from an EMBL/GenBank/DDBJ whole genome shotgun (WGS) entry which is preliminary data.</text>
</comment>
<evidence type="ECO:0008006" key="10">
    <source>
        <dbReference type="Google" id="ProtNLM"/>
    </source>
</evidence>
<feature type="transmembrane region" description="Helical" evidence="7">
    <location>
        <begin position="377"/>
        <end position="395"/>
    </location>
</feature>
<keyword evidence="3 7" id="KW-0812">Transmembrane</keyword>
<dbReference type="Proteomes" id="UP000646827">
    <property type="component" value="Unassembled WGS sequence"/>
</dbReference>
<keyword evidence="2" id="KW-0813">Transport</keyword>
<keyword evidence="5 7" id="KW-0472">Membrane</keyword>
<organism evidence="8 9">
    <name type="scientific">Circinella minor</name>
    <dbReference type="NCBI Taxonomy" id="1195481"/>
    <lineage>
        <taxon>Eukaryota</taxon>
        <taxon>Fungi</taxon>
        <taxon>Fungi incertae sedis</taxon>
        <taxon>Mucoromycota</taxon>
        <taxon>Mucoromycotina</taxon>
        <taxon>Mucoromycetes</taxon>
        <taxon>Mucorales</taxon>
        <taxon>Lichtheimiaceae</taxon>
        <taxon>Circinella</taxon>
    </lineage>
</organism>
<feature type="transmembrane region" description="Helical" evidence="7">
    <location>
        <begin position="443"/>
        <end position="460"/>
    </location>
</feature>
<comment type="subcellular location">
    <subcellularLocation>
        <location evidence="1">Membrane</location>
        <topology evidence="1">Multi-pass membrane protein</topology>
    </subcellularLocation>
</comment>
<evidence type="ECO:0000256" key="2">
    <source>
        <dbReference type="ARBA" id="ARBA00022448"/>
    </source>
</evidence>
<protein>
    <recommendedName>
        <fullName evidence="10">Amino acid permease</fullName>
    </recommendedName>
</protein>
<evidence type="ECO:0000256" key="3">
    <source>
        <dbReference type="ARBA" id="ARBA00022692"/>
    </source>
</evidence>
<feature type="region of interest" description="Disordered" evidence="6">
    <location>
        <begin position="533"/>
        <end position="555"/>
    </location>
</feature>
<feature type="transmembrane region" description="Helical" evidence="7">
    <location>
        <begin position="326"/>
        <end position="346"/>
    </location>
</feature>
<dbReference type="GO" id="GO:0006865">
    <property type="term" value="P:amino acid transport"/>
    <property type="evidence" value="ECO:0007669"/>
    <property type="project" value="InterPro"/>
</dbReference>
<dbReference type="InterPro" id="IPR004840">
    <property type="entry name" value="Amino_acid_permease_CS"/>
</dbReference>
<dbReference type="GO" id="GO:0016020">
    <property type="term" value="C:membrane"/>
    <property type="evidence" value="ECO:0007669"/>
    <property type="project" value="UniProtKB-SubCell"/>
</dbReference>
<evidence type="ECO:0000256" key="7">
    <source>
        <dbReference type="SAM" id="Phobius"/>
    </source>
</evidence>
<dbReference type="InterPro" id="IPR002293">
    <property type="entry name" value="AA/rel_permease1"/>
</dbReference>
<dbReference type="GO" id="GO:0022857">
    <property type="term" value="F:transmembrane transporter activity"/>
    <property type="evidence" value="ECO:0007669"/>
    <property type="project" value="InterPro"/>
</dbReference>
<proteinExistence type="predicted"/>
<feature type="transmembrane region" description="Helical" evidence="7">
    <location>
        <begin position="71"/>
        <end position="92"/>
    </location>
</feature>
<evidence type="ECO:0000313" key="8">
    <source>
        <dbReference type="EMBL" id="KAG2225831.1"/>
    </source>
</evidence>
<dbReference type="AlphaFoldDB" id="A0A8H7VK77"/>
<dbReference type="EMBL" id="JAEPRB010000023">
    <property type="protein sequence ID" value="KAG2225831.1"/>
    <property type="molecule type" value="Genomic_DNA"/>
</dbReference>
<feature type="transmembrane region" description="Helical" evidence="7">
    <location>
        <begin position="197"/>
        <end position="217"/>
    </location>
</feature>
<gene>
    <name evidence="8" type="ORF">INT45_007075</name>
</gene>
<sequence>MAPSPEKKTTKQTAEEIAARDAARLNQLGYKQELKRELTSLGNYGIALSVICISSGLTSLFGYGLNTGGPVVIVFGWVVVSFFALQVGLALAEISSAYPTSGGLYWWAARLSTPKHAPAASWFSGWFNLIGQFAVTAGIDYGLALMIAAVISIGQHGEWVPTAGATTGIHIAICVSHGIANSLGPGVMRRINSVSTWWQVICPLAVIITILACAPTRQPGSFVFGHFNNNTGWTSPAYIVLCGLLQAQFTLTGFDSSAHMSEETKNAEISGPVGMIMAIVVSAIMGFIFLVGFLFCIQDLDTTINSSTGFPVMQIIVDSVGEKGGIVLMVMLIVACWFCGFASVTANSRMIYAFSRDGAMPGSKYWHQVNKKMETPINAVWLSVFVASILGLPSLGNDTAFSAITSVATIGLFLSYSIPIACKLLNRKAFKPGPLHLGRFSEPIGCIALFWIAFITILFVLPPEYPITAVNMNYACLAIGLVTIGAGGRFLIDGRKWFKGPVINLSDDERVGVNLEIEQPPVEKIPDIEKAVEVSSADTSSLSSSNSSNSKANEK</sequence>
<dbReference type="PIRSF" id="PIRSF006060">
    <property type="entry name" value="AA_transporter"/>
    <property type="match status" value="1"/>
</dbReference>
<feature type="compositionally biased region" description="Low complexity" evidence="6">
    <location>
        <begin position="535"/>
        <end position="555"/>
    </location>
</feature>
<dbReference type="PROSITE" id="PS00218">
    <property type="entry name" value="AMINO_ACID_PERMEASE_1"/>
    <property type="match status" value="1"/>
</dbReference>
<evidence type="ECO:0000256" key="1">
    <source>
        <dbReference type="ARBA" id="ARBA00004141"/>
    </source>
</evidence>
<dbReference type="Pfam" id="PF13520">
    <property type="entry name" value="AA_permease_2"/>
    <property type="match status" value="1"/>
</dbReference>
<dbReference type="Gene3D" id="1.20.1740.10">
    <property type="entry name" value="Amino acid/polyamine transporter I"/>
    <property type="match status" value="1"/>
</dbReference>
<accession>A0A8H7VK77</accession>
<keyword evidence="4 7" id="KW-1133">Transmembrane helix</keyword>
<feature type="transmembrane region" description="Helical" evidence="7">
    <location>
        <begin position="401"/>
        <end position="422"/>
    </location>
</feature>